<dbReference type="SMART" id="SM00086">
    <property type="entry name" value="PAC"/>
    <property type="match status" value="1"/>
</dbReference>
<dbReference type="EMBL" id="WEKV01000010">
    <property type="protein sequence ID" value="KAB7785272.1"/>
    <property type="molecule type" value="Genomic_DNA"/>
</dbReference>
<reference evidence="6 7" key="1">
    <citation type="submission" date="2019-10" db="EMBL/GenBank/DDBJ databases">
        <title>Draft Genome Sequence of the Caffeine Degrading Methylotroph Methylorubrum populi PINKEL.</title>
        <authorList>
            <person name="Dawson S.C."/>
            <person name="Zhang X."/>
            <person name="Wright M.E."/>
            <person name="Sharma G."/>
            <person name="Langner J.T."/>
            <person name="Ditty J.L."/>
            <person name="Subuyuj G.A."/>
        </authorList>
    </citation>
    <scope>NUCLEOTIDE SEQUENCE [LARGE SCALE GENOMIC DNA]</scope>
    <source>
        <strain evidence="6 7">Pinkel</strain>
    </source>
</reference>
<dbReference type="NCBIfam" id="TIGR00229">
    <property type="entry name" value="sensory_box"/>
    <property type="match status" value="1"/>
</dbReference>
<dbReference type="InterPro" id="IPR003594">
    <property type="entry name" value="HATPase_dom"/>
</dbReference>
<dbReference type="PANTHER" id="PTHR47429:SF2">
    <property type="entry name" value="PROTEIN TWIN LOV 1"/>
    <property type="match status" value="1"/>
</dbReference>
<dbReference type="RefSeq" id="WP_281407701.1">
    <property type="nucleotide sequence ID" value="NZ_WEKV01000010.1"/>
</dbReference>
<keyword evidence="3" id="KW-0157">Chromophore</keyword>
<keyword evidence="1" id="KW-0285">Flavoprotein</keyword>
<dbReference type="SMART" id="SM00387">
    <property type="entry name" value="HATPase_c"/>
    <property type="match status" value="1"/>
</dbReference>
<dbReference type="SUPFAM" id="SSF55874">
    <property type="entry name" value="ATPase domain of HSP90 chaperone/DNA topoisomerase II/histidine kinase"/>
    <property type="match status" value="1"/>
</dbReference>
<dbReference type="SMART" id="SM00091">
    <property type="entry name" value="PAS"/>
    <property type="match status" value="1"/>
</dbReference>
<dbReference type="Pfam" id="PF13426">
    <property type="entry name" value="PAS_9"/>
    <property type="match status" value="1"/>
</dbReference>
<dbReference type="InterPro" id="IPR011495">
    <property type="entry name" value="Sig_transdc_His_kin_sub2_dim/P"/>
</dbReference>
<dbReference type="Pfam" id="PF07568">
    <property type="entry name" value="HisKA_2"/>
    <property type="match status" value="1"/>
</dbReference>
<dbReference type="AlphaFoldDB" id="A0A833J6G0"/>
<keyword evidence="6" id="KW-0808">Transferase</keyword>
<dbReference type="SUPFAM" id="SSF55785">
    <property type="entry name" value="PYP-like sensor domain (PAS domain)"/>
    <property type="match status" value="1"/>
</dbReference>
<feature type="domain" description="PAC" evidence="5">
    <location>
        <begin position="132"/>
        <end position="186"/>
    </location>
</feature>
<comment type="caution">
    <text evidence="6">The sequence shown here is derived from an EMBL/GenBank/DDBJ whole genome shotgun (WGS) entry which is preliminary data.</text>
</comment>
<gene>
    <name evidence="6" type="ORF">F8B43_3305</name>
</gene>
<keyword evidence="6" id="KW-0418">Kinase</keyword>
<protein>
    <submittedName>
        <fullName evidence="6">Sensory box histidine kinase</fullName>
    </submittedName>
</protein>
<accession>A0A833J6G0</accession>
<name>A0A833J6G0_9HYPH</name>
<dbReference type="GO" id="GO:0016301">
    <property type="term" value="F:kinase activity"/>
    <property type="evidence" value="ECO:0007669"/>
    <property type="project" value="UniProtKB-KW"/>
</dbReference>
<dbReference type="Pfam" id="PF02518">
    <property type="entry name" value="HATPase_c"/>
    <property type="match status" value="1"/>
</dbReference>
<evidence type="ECO:0000259" key="5">
    <source>
        <dbReference type="PROSITE" id="PS50113"/>
    </source>
</evidence>
<dbReference type="PROSITE" id="PS50113">
    <property type="entry name" value="PAC"/>
    <property type="match status" value="1"/>
</dbReference>
<keyword evidence="2" id="KW-0288">FMN</keyword>
<dbReference type="InterPro" id="IPR000014">
    <property type="entry name" value="PAS"/>
</dbReference>
<dbReference type="Gene3D" id="3.30.450.20">
    <property type="entry name" value="PAS domain"/>
    <property type="match status" value="1"/>
</dbReference>
<evidence type="ECO:0000256" key="2">
    <source>
        <dbReference type="ARBA" id="ARBA00022643"/>
    </source>
</evidence>
<dbReference type="InterPro" id="IPR000700">
    <property type="entry name" value="PAS-assoc_C"/>
</dbReference>
<dbReference type="InterPro" id="IPR001610">
    <property type="entry name" value="PAC"/>
</dbReference>
<dbReference type="InterPro" id="IPR035965">
    <property type="entry name" value="PAS-like_dom_sf"/>
</dbReference>
<evidence type="ECO:0000259" key="4">
    <source>
        <dbReference type="PROSITE" id="PS50112"/>
    </source>
</evidence>
<organism evidence="6 7">
    <name type="scientific">Methylorubrum populi</name>
    <dbReference type="NCBI Taxonomy" id="223967"/>
    <lineage>
        <taxon>Bacteria</taxon>
        <taxon>Pseudomonadati</taxon>
        <taxon>Pseudomonadota</taxon>
        <taxon>Alphaproteobacteria</taxon>
        <taxon>Hyphomicrobiales</taxon>
        <taxon>Methylobacteriaceae</taxon>
        <taxon>Methylorubrum</taxon>
    </lineage>
</organism>
<feature type="domain" description="PAS" evidence="4">
    <location>
        <begin position="58"/>
        <end position="131"/>
    </location>
</feature>
<dbReference type="Gene3D" id="3.30.565.10">
    <property type="entry name" value="Histidine kinase-like ATPase, C-terminal domain"/>
    <property type="match status" value="1"/>
</dbReference>
<evidence type="ECO:0000256" key="1">
    <source>
        <dbReference type="ARBA" id="ARBA00022630"/>
    </source>
</evidence>
<sequence length="391" mass="42324">MVTAVGFGDRKGKGNGGVERVCCELVRGDVNGGDRERMEAGDDWQLTERIRASARSGKGDPFAAAVRATRMAMIITDPRRLDNPIIYANDAFLRLTGYTRLEVTGRNCRFLQGPETDLDTVARIRAAIRSEQDVSAELVNYRKDGSTFHNALFISPVHDEDGTLLFFFASQLDVSERHALAAERDRTRTALDANALLLGEIGRRAGNDLQMISAMLTLQSSNSRDPAVRAALAEAIGRVEALGALYRQPVPADESEGHDLADLVREIAVTRVEASGRDDIALAFDLAPYRIRPRAAGPLALVVNEAVSNAIRHAFPSRAGTLTLRVVREGEDLIVTVEDDGVGLSTTADGSFGTTLTDVLSRQVGGTSRVRPRDPAGTAVEFRFPAEPIRA</sequence>
<evidence type="ECO:0000313" key="6">
    <source>
        <dbReference type="EMBL" id="KAB7785272.1"/>
    </source>
</evidence>
<proteinExistence type="predicted"/>
<dbReference type="PANTHER" id="PTHR47429">
    <property type="entry name" value="PROTEIN TWIN LOV 1"/>
    <property type="match status" value="1"/>
</dbReference>
<evidence type="ECO:0000313" key="7">
    <source>
        <dbReference type="Proteomes" id="UP000469949"/>
    </source>
</evidence>
<dbReference type="CDD" id="cd00130">
    <property type="entry name" value="PAS"/>
    <property type="match status" value="1"/>
</dbReference>
<dbReference type="InterPro" id="IPR036890">
    <property type="entry name" value="HATPase_C_sf"/>
</dbReference>
<dbReference type="PROSITE" id="PS50112">
    <property type="entry name" value="PAS"/>
    <property type="match status" value="1"/>
</dbReference>
<dbReference type="Proteomes" id="UP000469949">
    <property type="component" value="Unassembled WGS sequence"/>
</dbReference>
<evidence type="ECO:0000256" key="3">
    <source>
        <dbReference type="ARBA" id="ARBA00022991"/>
    </source>
</evidence>